<comment type="subcellular location">
    <subcellularLocation>
        <location evidence="1">Cell membrane</location>
        <topology evidence="1">Multi-pass membrane protein</topology>
    </subcellularLocation>
</comment>
<proteinExistence type="predicted"/>
<dbReference type="EMBL" id="VBZC01000005">
    <property type="protein sequence ID" value="TLS47010.1"/>
    <property type="molecule type" value="Genomic_DNA"/>
</dbReference>
<feature type="transmembrane region" description="Helical" evidence="7">
    <location>
        <begin position="286"/>
        <end position="303"/>
    </location>
</feature>
<feature type="region of interest" description="Disordered" evidence="6">
    <location>
        <begin position="365"/>
        <end position="397"/>
    </location>
</feature>
<dbReference type="PANTHER" id="PTHR32196:SF72">
    <property type="entry name" value="RIBOSE IMPORT PERMEASE PROTEIN RBSC"/>
    <property type="match status" value="1"/>
</dbReference>
<evidence type="ECO:0000313" key="9">
    <source>
        <dbReference type="Proteomes" id="UP000305906"/>
    </source>
</evidence>
<evidence type="ECO:0000256" key="3">
    <source>
        <dbReference type="ARBA" id="ARBA00022692"/>
    </source>
</evidence>
<keyword evidence="2" id="KW-1003">Cell membrane</keyword>
<dbReference type="PANTHER" id="PTHR32196">
    <property type="entry name" value="ABC TRANSPORTER PERMEASE PROTEIN YPHD-RELATED-RELATED"/>
    <property type="match status" value="1"/>
</dbReference>
<gene>
    <name evidence="8" type="ORF">FE633_05375</name>
</gene>
<evidence type="ECO:0000256" key="1">
    <source>
        <dbReference type="ARBA" id="ARBA00004651"/>
    </source>
</evidence>
<comment type="caution">
    <text evidence="8">The sequence shown here is derived from an EMBL/GenBank/DDBJ whole genome shotgun (WGS) entry which is preliminary data.</text>
</comment>
<keyword evidence="5 7" id="KW-0472">Membrane</keyword>
<keyword evidence="4 7" id="KW-1133">Transmembrane helix</keyword>
<feature type="transmembrane region" description="Helical" evidence="7">
    <location>
        <begin position="84"/>
        <end position="104"/>
    </location>
</feature>
<feature type="transmembrane region" description="Helical" evidence="7">
    <location>
        <begin position="254"/>
        <end position="274"/>
    </location>
</feature>
<keyword evidence="3 7" id="KW-0812">Transmembrane</keyword>
<evidence type="ECO:0000256" key="5">
    <source>
        <dbReference type="ARBA" id="ARBA00023136"/>
    </source>
</evidence>
<evidence type="ECO:0000313" key="8">
    <source>
        <dbReference type="EMBL" id="TLS47010.1"/>
    </source>
</evidence>
<feature type="transmembrane region" description="Helical" evidence="7">
    <location>
        <begin position="310"/>
        <end position="329"/>
    </location>
</feature>
<evidence type="ECO:0000256" key="4">
    <source>
        <dbReference type="ARBA" id="ARBA00022989"/>
    </source>
</evidence>
<accession>A0A5R9FYJ4</accession>
<evidence type="ECO:0000256" key="6">
    <source>
        <dbReference type="SAM" id="MobiDB-lite"/>
    </source>
</evidence>
<organism evidence="8 9">
    <name type="scientific">Streptomyces montanus</name>
    <dbReference type="NCBI Taxonomy" id="2580423"/>
    <lineage>
        <taxon>Bacteria</taxon>
        <taxon>Bacillati</taxon>
        <taxon>Actinomycetota</taxon>
        <taxon>Actinomycetes</taxon>
        <taxon>Kitasatosporales</taxon>
        <taxon>Streptomycetaceae</taxon>
        <taxon>Streptomyces</taxon>
    </lineage>
</organism>
<dbReference type="CDD" id="cd06579">
    <property type="entry name" value="TM_PBP1_transp_AraH_like"/>
    <property type="match status" value="1"/>
</dbReference>
<feature type="region of interest" description="Disordered" evidence="6">
    <location>
        <begin position="1"/>
        <end position="25"/>
    </location>
</feature>
<name>A0A5R9FYJ4_9ACTN</name>
<protein>
    <submittedName>
        <fullName evidence="8">ABC transporter permease</fullName>
    </submittedName>
</protein>
<feature type="transmembrane region" description="Helical" evidence="7">
    <location>
        <begin position="163"/>
        <end position="182"/>
    </location>
</feature>
<dbReference type="AlphaFoldDB" id="A0A5R9FYJ4"/>
<feature type="transmembrane region" description="Helical" evidence="7">
    <location>
        <begin position="335"/>
        <end position="358"/>
    </location>
</feature>
<dbReference type="InterPro" id="IPR001851">
    <property type="entry name" value="ABC_transp_permease"/>
</dbReference>
<reference evidence="8 9" key="1">
    <citation type="submission" date="2019-05" db="EMBL/GenBank/DDBJ databases">
        <title>Streptomyces sp. NEAU-C151, a novel actinomycete isolated from soil.</title>
        <authorList>
            <person name="Han L."/>
            <person name="Jiang H."/>
        </authorList>
    </citation>
    <scope>NUCLEOTIDE SEQUENCE [LARGE SCALE GENOMIC DNA]</scope>
    <source>
        <strain evidence="8 9">NEAU-C151</strain>
    </source>
</reference>
<feature type="compositionally biased region" description="Pro residues" evidence="6">
    <location>
        <begin position="380"/>
        <end position="397"/>
    </location>
</feature>
<evidence type="ECO:0000256" key="2">
    <source>
        <dbReference type="ARBA" id="ARBA00022475"/>
    </source>
</evidence>
<dbReference type="GO" id="GO:0005886">
    <property type="term" value="C:plasma membrane"/>
    <property type="evidence" value="ECO:0007669"/>
    <property type="project" value="UniProtKB-SubCell"/>
</dbReference>
<feature type="transmembrane region" description="Helical" evidence="7">
    <location>
        <begin position="137"/>
        <end position="158"/>
    </location>
</feature>
<dbReference type="Proteomes" id="UP000305906">
    <property type="component" value="Unassembled WGS sequence"/>
</dbReference>
<sequence>MPWKEPSDMTSTPTRAAQHRPTEPKVPAVSAVSAVGTPVELGRRAVAALSFRNIGAVYVWLLIVVIFSVWAPETFPTATTVKQVLNGNAVAGLVALSVVTPLAARVFDLSVAYTMSLTSVLTARFLVSAGLGPGTAITLAMTAALLVGVINGIVVVVLRVDSFIATLATGALIQSLITMVTNDSSITGVQMLAKPFASIAQLDAGGITLPVLYLLVAAVAIWFLLEHTATGRRLYATGFNENAARLQGVRTDRLRFMTLVTAALLSGFAGVVFASSVGSGSPSAGTPYLLSAYAAAFVGATQLRAGRFNAWGTVIAVLLLGTGITGLGLATSAPWATSLFTGSVLIIALVLTGGRIALPAVLRRRKSPTPGSHPDGADPMPVPAPAPAPAPAPNKEA</sequence>
<dbReference type="Pfam" id="PF02653">
    <property type="entry name" value="BPD_transp_2"/>
    <property type="match status" value="1"/>
</dbReference>
<feature type="transmembrane region" description="Helical" evidence="7">
    <location>
        <begin position="202"/>
        <end position="225"/>
    </location>
</feature>
<keyword evidence="9" id="KW-1185">Reference proteome</keyword>
<evidence type="ECO:0000256" key="7">
    <source>
        <dbReference type="SAM" id="Phobius"/>
    </source>
</evidence>
<dbReference type="GO" id="GO:0022857">
    <property type="term" value="F:transmembrane transporter activity"/>
    <property type="evidence" value="ECO:0007669"/>
    <property type="project" value="InterPro"/>
</dbReference>
<feature type="transmembrane region" description="Helical" evidence="7">
    <location>
        <begin position="53"/>
        <end position="72"/>
    </location>
</feature>